<evidence type="ECO:0000259" key="2">
    <source>
        <dbReference type="Pfam" id="PF01266"/>
    </source>
</evidence>
<protein>
    <submittedName>
        <fullName evidence="3">Nucleotide-binding domain-containing protein</fullName>
    </submittedName>
</protein>
<dbReference type="InterPro" id="IPR036188">
    <property type="entry name" value="FAD/NAD-bd_sf"/>
</dbReference>
<accession>A0A1E7FLZ0</accession>
<feature type="region of interest" description="Disordered" evidence="1">
    <location>
        <begin position="95"/>
        <end position="118"/>
    </location>
</feature>
<dbReference type="KEGG" id="fcy:FRACYDRAFT_159215"/>
<feature type="domain" description="FAD dependent oxidoreductase" evidence="2">
    <location>
        <begin position="1"/>
        <end position="92"/>
    </location>
</feature>
<dbReference type="EMBL" id="KV784356">
    <property type="protein sequence ID" value="OEU19166.1"/>
    <property type="molecule type" value="Genomic_DNA"/>
</dbReference>
<dbReference type="Gene3D" id="3.30.9.10">
    <property type="entry name" value="D-Amino Acid Oxidase, subunit A, domain 2"/>
    <property type="match status" value="1"/>
</dbReference>
<feature type="domain" description="FAD dependent oxidoreductase" evidence="2">
    <location>
        <begin position="178"/>
        <end position="360"/>
    </location>
</feature>
<name>A0A1E7FLZ0_9STRA</name>
<evidence type="ECO:0000256" key="1">
    <source>
        <dbReference type="SAM" id="MobiDB-lite"/>
    </source>
</evidence>
<reference evidence="3 4" key="1">
    <citation type="submission" date="2016-09" db="EMBL/GenBank/DDBJ databases">
        <title>Extensive genetic diversity and differential bi-allelic expression allows diatom success in the polar Southern Ocean.</title>
        <authorList>
            <consortium name="DOE Joint Genome Institute"/>
            <person name="Mock T."/>
            <person name="Otillar R.P."/>
            <person name="Strauss J."/>
            <person name="Dupont C."/>
            <person name="Frickenhaus S."/>
            <person name="Maumus F."/>
            <person name="Mcmullan M."/>
            <person name="Sanges R."/>
            <person name="Schmutz J."/>
            <person name="Toseland A."/>
            <person name="Valas R."/>
            <person name="Veluchamy A."/>
            <person name="Ward B.J."/>
            <person name="Allen A."/>
            <person name="Barry K."/>
            <person name="Falciatore A."/>
            <person name="Ferrante M."/>
            <person name="Fortunato A.E."/>
            <person name="Gloeckner G."/>
            <person name="Gruber A."/>
            <person name="Hipkin R."/>
            <person name="Janech M."/>
            <person name="Kroth P."/>
            <person name="Leese F."/>
            <person name="Lindquist E."/>
            <person name="Lyon B.R."/>
            <person name="Martin J."/>
            <person name="Mayer C."/>
            <person name="Parker M."/>
            <person name="Quesneville H."/>
            <person name="Raymond J."/>
            <person name="Uhlig C."/>
            <person name="Valentin K.U."/>
            <person name="Worden A.Z."/>
            <person name="Armbrust E.V."/>
            <person name="Bowler C."/>
            <person name="Green B."/>
            <person name="Moulton V."/>
            <person name="Van Oosterhout C."/>
            <person name="Grigoriev I."/>
        </authorList>
    </citation>
    <scope>NUCLEOTIDE SEQUENCE [LARGE SCALE GENOMIC DNA]</scope>
    <source>
        <strain evidence="3 4">CCMP1102</strain>
    </source>
</reference>
<dbReference type="InterPro" id="IPR006076">
    <property type="entry name" value="FAD-dep_OxRdtase"/>
</dbReference>
<feature type="compositionally biased region" description="Low complexity" evidence="1">
    <location>
        <begin position="95"/>
        <end position="107"/>
    </location>
</feature>
<dbReference type="AlphaFoldDB" id="A0A1E7FLZ0"/>
<dbReference type="PANTHER" id="PTHR13847:SF150">
    <property type="entry name" value="OXIDOREDUCTASE TDA3-RELATED"/>
    <property type="match status" value="1"/>
</dbReference>
<dbReference type="Gene3D" id="3.50.50.60">
    <property type="entry name" value="FAD/NAD(P)-binding domain"/>
    <property type="match status" value="2"/>
</dbReference>
<dbReference type="PANTHER" id="PTHR13847">
    <property type="entry name" value="SARCOSINE DEHYDROGENASE-RELATED"/>
    <property type="match status" value="1"/>
</dbReference>
<gene>
    <name evidence="3" type="ORF">FRACYDRAFT_159215</name>
</gene>
<sequence length="380" mass="41897">VVIAGGGIIGTSIAYYLMKLQLQNELQKENQSRDEIPKTIATVTIIDPTGTVGSCASGKAGGFLAKDWRDHTPTQQLHRYGFELHQELATEFASISSSSTQLQTQSSRIPNKPPSKKLLHLDWDNDTGGGGVISMGDETTIAQVHPRKLCETMWKQTELIAGGNGRNNEEDDDEPQKVKLLKGRIVQANTHNDNEKRVESVELEDGTIVPADVLIIACGPWTYEANTCIKCHSILVHNTVVQSQAIFFDSNGAIGEDGDLEVYPRLDGDLYVNGFQNEEGVCIEKPNEEVIEQDKIELLRDAMDFVYKNNDQNICYWPETPDGIPIIGNIPNINGVYVAAGHSVWGILQGPSTGKAIAELILYGESYCIDLTPFSLERYY</sequence>
<dbReference type="SUPFAM" id="SSF51905">
    <property type="entry name" value="FAD/NAD(P)-binding domain"/>
    <property type="match status" value="1"/>
</dbReference>
<keyword evidence="4" id="KW-1185">Reference proteome</keyword>
<organism evidence="3 4">
    <name type="scientific">Fragilariopsis cylindrus CCMP1102</name>
    <dbReference type="NCBI Taxonomy" id="635003"/>
    <lineage>
        <taxon>Eukaryota</taxon>
        <taxon>Sar</taxon>
        <taxon>Stramenopiles</taxon>
        <taxon>Ochrophyta</taxon>
        <taxon>Bacillariophyta</taxon>
        <taxon>Bacillariophyceae</taxon>
        <taxon>Bacillariophycidae</taxon>
        <taxon>Bacillariales</taxon>
        <taxon>Bacillariaceae</taxon>
        <taxon>Fragilariopsis</taxon>
    </lineage>
</organism>
<dbReference type="InParanoid" id="A0A1E7FLZ0"/>
<proteinExistence type="predicted"/>
<feature type="non-terminal residue" evidence="3">
    <location>
        <position position="1"/>
    </location>
</feature>
<evidence type="ECO:0000313" key="3">
    <source>
        <dbReference type="EMBL" id="OEU19166.1"/>
    </source>
</evidence>
<dbReference type="GO" id="GO:0005737">
    <property type="term" value="C:cytoplasm"/>
    <property type="evidence" value="ECO:0007669"/>
    <property type="project" value="TreeGrafter"/>
</dbReference>
<dbReference type="OrthoDB" id="498204at2759"/>
<dbReference type="Pfam" id="PF01266">
    <property type="entry name" value="DAO"/>
    <property type="match status" value="2"/>
</dbReference>
<evidence type="ECO:0000313" key="4">
    <source>
        <dbReference type="Proteomes" id="UP000095751"/>
    </source>
</evidence>
<feature type="non-terminal residue" evidence="3">
    <location>
        <position position="380"/>
    </location>
</feature>
<dbReference type="Proteomes" id="UP000095751">
    <property type="component" value="Unassembled WGS sequence"/>
</dbReference>